<dbReference type="EMBL" id="VEVO01000008">
    <property type="protein sequence ID" value="KAF0038321.1"/>
    <property type="molecule type" value="Genomic_DNA"/>
</dbReference>
<evidence type="ECO:0000256" key="1">
    <source>
        <dbReference type="SAM" id="MobiDB-lite"/>
    </source>
</evidence>
<comment type="caution">
    <text evidence="2">The sequence shown here is derived from an EMBL/GenBank/DDBJ whole genome shotgun (WGS) entry which is preliminary data.</text>
</comment>
<proteinExistence type="predicted"/>
<dbReference type="AlphaFoldDB" id="A0A6A4T5B9"/>
<evidence type="ECO:0000313" key="2">
    <source>
        <dbReference type="EMBL" id="KAF0038321.1"/>
    </source>
</evidence>
<reference evidence="2 3" key="1">
    <citation type="submission" date="2019-06" db="EMBL/GenBank/DDBJ databases">
        <title>Draft genomes of female and male turbot (Scophthalmus maximus).</title>
        <authorList>
            <person name="Xu H."/>
            <person name="Xu X.-W."/>
            <person name="Shao C."/>
            <person name="Chen S."/>
        </authorList>
    </citation>
    <scope>NUCLEOTIDE SEQUENCE [LARGE SCALE GENOMIC DNA]</scope>
    <source>
        <strain evidence="2">Ysfricsl-2016a</strain>
        <tissue evidence="2">Blood</tissue>
    </source>
</reference>
<evidence type="ECO:0008006" key="4">
    <source>
        <dbReference type="Google" id="ProtNLM"/>
    </source>
</evidence>
<evidence type="ECO:0000313" key="3">
    <source>
        <dbReference type="Proteomes" id="UP000438429"/>
    </source>
</evidence>
<feature type="region of interest" description="Disordered" evidence="1">
    <location>
        <begin position="32"/>
        <end position="115"/>
    </location>
</feature>
<protein>
    <recommendedName>
        <fullName evidence="4">SH3 domain-containing kinase-binding protein 1-like</fullName>
    </recommendedName>
</protein>
<gene>
    <name evidence="2" type="ORF">F2P81_008805</name>
</gene>
<name>A0A6A4T5B9_SCOMX</name>
<accession>A0A6A4T5B9</accession>
<organism evidence="2 3">
    <name type="scientific">Scophthalmus maximus</name>
    <name type="common">Turbot</name>
    <name type="synonym">Psetta maxima</name>
    <dbReference type="NCBI Taxonomy" id="52904"/>
    <lineage>
        <taxon>Eukaryota</taxon>
        <taxon>Metazoa</taxon>
        <taxon>Chordata</taxon>
        <taxon>Craniata</taxon>
        <taxon>Vertebrata</taxon>
        <taxon>Euteleostomi</taxon>
        <taxon>Actinopterygii</taxon>
        <taxon>Neopterygii</taxon>
        <taxon>Teleostei</taxon>
        <taxon>Neoteleostei</taxon>
        <taxon>Acanthomorphata</taxon>
        <taxon>Carangaria</taxon>
        <taxon>Pleuronectiformes</taxon>
        <taxon>Pleuronectoidei</taxon>
        <taxon>Scophthalmidae</taxon>
        <taxon>Scophthalmus</taxon>
    </lineage>
</organism>
<feature type="compositionally biased region" description="Polar residues" evidence="1">
    <location>
        <begin position="45"/>
        <end position="59"/>
    </location>
</feature>
<dbReference type="Proteomes" id="UP000438429">
    <property type="component" value="Unassembled WGS sequence"/>
</dbReference>
<sequence length="158" mass="17781">MDGVVLPQMLLYLTGDTGKTRLNCKQVTLMMEEERKENQSEELDTSTLKESCQGASQNGPALPTAEPKRSVPTQSFSSLLPKALSAVLHRPPPPAVNSDPQSSRNPATHSSPNLEDLHTELRELRDQFEHMKSQHNKEIKLLMNELDEEKRIRLTLQV</sequence>
<feature type="compositionally biased region" description="Polar residues" evidence="1">
    <location>
        <begin position="98"/>
        <end position="113"/>
    </location>
</feature>